<name>A0A1I7MYC2_9BACT</name>
<keyword evidence="2" id="KW-1185">Reference proteome</keyword>
<dbReference type="OrthoDB" id="1117601at2"/>
<gene>
    <name evidence="1" type="ORF">SAMN05660895_0105</name>
</gene>
<proteinExistence type="predicted"/>
<reference evidence="2" key="1">
    <citation type="submission" date="2016-10" db="EMBL/GenBank/DDBJ databases">
        <authorList>
            <person name="Varghese N."/>
            <person name="Submissions S."/>
        </authorList>
    </citation>
    <scope>NUCLEOTIDE SEQUENCE [LARGE SCALE GENOMIC DNA]</scope>
    <source>
        <strain evidence="2">DSM 14807</strain>
    </source>
</reference>
<organism evidence="1 2">
    <name type="scientific">Thermoflavifilum thermophilum</name>
    <dbReference type="NCBI Taxonomy" id="1393122"/>
    <lineage>
        <taxon>Bacteria</taxon>
        <taxon>Pseudomonadati</taxon>
        <taxon>Bacteroidota</taxon>
        <taxon>Chitinophagia</taxon>
        <taxon>Chitinophagales</taxon>
        <taxon>Chitinophagaceae</taxon>
        <taxon>Thermoflavifilum</taxon>
    </lineage>
</organism>
<protein>
    <submittedName>
        <fullName evidence="1">Uncharacterized protein</fullName>
    </submittedName>
</protein>
<evidence type="ECO:0000313" key="2">
    <source>
        <dbReference type="Proteomes" id="UP000199537"/>
    </source>
</evidence>
<dbReference type="Proteomes" id="UP000199537">
    <property type="component" value="Unassembled WGS sequence"/>
</dbReference>
<sequence length="177" mass="20552">MANNVGIGTRVKHPTYGEGVIFKQDLVYYHIMFPGKGAVEIAKNYDGLEVIEAVNQDESYITREYLENIIRQTIEEYTDIITLVPLGNKWIKGKLILQPSDEQLKPKEIPIEVFFHKIVMLRDRLRVLEQKINSHKGLSEEEKIDLQQYITRCYGSLTTFNVLFRDKKDWFVGEGEG</sequence>
<accession>A0A1I7MYC2</accession>
<dbReference type="RefSeq" id="WP_092456221.1">
    <property type="nucleotide sequence ID" value="NZ_FPCJ01000001.1"/>
</dbReference>
<dbReference type="AlphaFoldDB" id="A0A1I7MYC2"/>
<dbReference type="EMBL" id="FPCJ01000001">
    <property type="protein sequence ID" value="SFV27411.1"/>
    <property type="molecule type" value="Genomic_DNA"/>
</dbReference>
<dbReference type="STRING" id="1393122.SAMN05660895_0105"/>
<evidence type="ECO:0000313" key="1">
    <source>
        <dbReference type="EMBL" id="SFV27411.1"/>
    </source>
</evidence>